<dbReference type="PANTHER" id="PTHR38038:SF1">
    <property type="entry name" value="PENICILLIN-BINDING PROTEIN ACTIVATOR LPOA"/>
    <property type="match status" value="1"/>
</dbReference>
<dbReference type="Gene3D" id="3.40.50.2300">
    <property type="match status" value="2"/>
</dbReference>
<dbReference type="SUPFAM" id="SSF53822">
    <property type="entry name" value="Periplasmic binding protein-like I"/>
    <property type="match status" value="2"/>
</dbReference>
<dbReference type="STRING" id="1085623.GNIT_0739"/>
<dbReference type="PANTHER" id="PTHR38038">
    <property type="entry name" value="PENICILLIN-BINDING PROTEIN ACTIVATOR LPOA"/>
    <property type="match status" value="1"/>
</dbReference>
<dbReference type="EMBL" id="CP003060">
    <property type="protein sequence ID" value="AEP28883.1"/>
    <property type="molecule type" value="Genomic_DNA"/>
</dbReference>
<dbReference type="GO" id="GO:0030234">
    <property type="term" value="F:enzyme regulator activity"/>
    <property type="evidence" value="ECO:0007669"/>
    <property type="project" value="TreeGrafter"/>
</dbReference>
<dbReference type="GO" id="GO:0031241">
    <property type="term" value="C:periplasmic side of cell outer membrane"/>
    <property type="evidence" value="ECO:0007669"/>
    <property type="project" value="TreeGrafter"/>
</dbReference>
<dbReference type="CDD" id="cd06339">
    <property type="entry name" value="PBP1_YraM_LppC_lipoprotein-like"/>
    <property type="match status" value="1"/>
</dbReference>
<dbReference type="Pfam" id="PF04348">
    <property type="entry name" value="LppC"/>
    <property type="match status" value="2"/>
</dbReference>
<sequence length="709" mass="78931">MLIAFILLFLSSCATPTKTTTQKPLDKVDKPSKEVVLNNAEKSLQKAEVEWLKNGDIEQRNSLLLAAAQDFQTGGECRRSDIIIANIEPFLENPIQQQYSLLLKAECALIQHYASGLSAELIQTPIDTMISWLTPITANQFIARKEVLIAHLAALHERWDLAANVLSQQLEADSPLNVDSSPVSQLPLSADALNARSLPSAAPEQILWKWFLKSSKSTQTTMAQSNPFMRAYLSLANILEDENLTDASRQQAIIFWQKQNPSHPLSINLPSGVKGYLAQTLKEVRNIAVLLPLSGRVEVQGDAIKQGIMTAYFAKLENINKNNPGETIPNIRFLDTGSDTSRFVSDEITPEGLMQYDIVIGPLLREHVSLVKNFNLPDSMLVYLNRISRATSNIGAKDNTVAALLQDEFVDLPNNDSSTLSSDKTLFQPNQDQAQDATLSLKTNAESTSAKVYFALAPEDEATQLANLMKKQGIRTPIIISNGSSLSRRMIDTFNEQWIALNGLDAIKPPKVVTFSDNKGLRVGITAALDVLQSQRRINQLSNLSSETVHSVTRNRRDVDAFVVFALPQQVELLNPIIEASISLFTDRTIPVFATSYSYQHQLNKNSIRDLRSLVFVDMPFLMPEQRNSPLAEQVDTLWNKPPSSFLRLFAFGYDAFQFSEQMQQLAYFSHTDLKGLSGKLTVNEQRQVIRNLPSAIIQNDSITQVDGF</sequence>
<keyword evidence="2" id="KW-0449">Lipoprotein</keyword>
<dbReference type="AlphaFoldDB" id="G4QJ15"/>
<dbReference type="GO" id="GO:0009252">
    <property type="term" value="P:peptidoglycan biosynthetic process"/>
    <property type="evidence" value="ECO:0007669"/>
    <property type="project" value="TreeGrafter"/>
</dbReference>
<gene>
    <name evidence="2" type="ordered locus">GNIT_0739</name>
</gene>
<keyword evidence="1" id="KW-0472">Membrane</keyword>
<dbReference type="Proteomes" id="UP000009282">
    <property type="component" value="Chromosome"/>
</dbReference>
<name>G4QJ15_GLANF</name>
<dbReference type="KEGG" id="gni:GNIT_0739"/>
<protein>
    <submittedName>
        <fullName evidence="2">LppC putative lipoprotein</fullName>
    </submittedName>
</protein>
<dbReference type="InterPro" id="IPR007443">
    <property type="entry name" value="LpoA"/>
</dbReference>
<reference evidence="2 3" key="1">
    <citation type="journal article" date="2011" name="J. Bacteriol.">
        <title>Complete genome sequence of seawater bacterium Glaciecola nitratireducens FR1064T.</title>
        <authorList>
            <person name="Bian F."/>
            <person name="Qin Q.L."/>
            <person name="Xie B.B."/>
            <person name="Shu Y.L."/>
            <person name="Zhang X.Y."/>
            <person name="Yu Y."/>
            <person name="Chen B."/>
            <person name="Chen X.L."/>
            <person name="Zhou B.C."/>
            <person name="Zhang Y.Z."/>
        </authorList>
    </citation>
    <scope>NUCLEOTIDE SEQUENCE [LARGE SCALE GENOMIC DNA]</scope>
    <source>
        <strain evidence="3">JCM 12485 / KCTC 12276 / FR1064</strain>
    </source>
</reference>
<accession>G4QJ15</accession>
<dbReference type="Gene3D" id="1.25.40.650">
    <property type="match status" value="1"/>
</dbReference>
<dbReference type="InterPro" id="IPR028082">
    <property type="entry name" value="Peripla_BP_I"/>
</dbReference>
<dbReference type="HOGENOM" id="CLU_026091_2_1_6"/>
<organism evidence="2 3">
    <name type="scientific">Glaciecola nitratireducens (strain JCM 12485 / KCTC 12276 / FR1064)</name>
    <dbReference type="NCBI Taxonomy" id="1085623"/>
    <lineage>
        <taxon>Bacteria</taxon>
        <taxon>Pseudomonadati</taxon>
        <taxon>Pseudomonadota</taxon>
        <taxon>Gammaproteobacteria</taxon>
        <taxon>Alteromonadales</taxon>
        <taxon>Alteromonadaceae</taxon>
        <taxon>Brumicola</taxon>
    </lineage>
</organism>
<dbReference type="eggNOG" id="COG3107">
    <property type="taxonomic scope" value="Bacteria"/>
</dbReference>
<proteinExistence type="predicted"/>
<evidence type="ECO:0000313" key="2">
    <source>
        <dbReference type="EMBL" id="AEP28883.1"/>
    </source>
</evidence>
<keyword evidence="3" id="KW-1185">Reference proteome</keyword>
<evidence type="ECO:0000313" key="3">
    <source>
        <dbReference type="Proteomes" id="UP000009282"/>
    </source>
</evidence>
<evidence type="ECO:0000256" key="1">
    <source>
        <dbReference type="ARBA" id="ARBA00023136"/>
    </source>
</evidence>